<evidence type="ECO:0000313" key="8">
    <source>
        <dbReference type="Proteomes" id="UP000472265"/>
    </source>
</evidence>
<dbReference type="InterPro" id="IPR003599">
    <property type="entry name" value="Ig_sub"/>
</dbReference>
<dbReference type="OMA" id="VKENHHI"/>
<dbReference type="GO" id="GO:0001817">
    <property type="term" value="P:regulation of cytokine production"/>
    <property type="evidence" value="ECO:0007669"/>
    <property type="project" value="TreeGrafter"/>
</dbReference>
<dbReference type="InterPro" id="IPR050504">
    <property type="entry name" value="IgSF_BTN/MOG"/>
</dbReference>
<dbReference type="PROSITE" id="PS50835">
    <property type="entry name" value="IG_LIKE"/>
    <property type="match status" value="1"/>
</dbReference>
<feature type="chain" id="PRO_5025612099" description="Ig-like domain-containing protein" evidence="5">
    <location>
        <begin position="22"/>
        <end position="222"/>
    </location>
</feature>
<dbReference type="PANTHER" id="PTHR24100">
    <property type="entry name" value="BUTYROPHILIN"/>
    <property type="match status" value="1"/>
</dbReference>
<dbReference type="Gene3D" id="2.60.40.10">
    <property type="entry name" value="Immunoglobulins"/>
    <property type="match status" value="1"/>
</dbReference>
<evidence type="ECO:0000313" key="7">
    <source>
        <dbReference type="Ensembl" id="ENSSAUP00010003611.1"/>
    </source>
</evidence>
<evidence type="ECO:0000256" key="5">
    <source>
        <dbReference type="SAM" id="SignalP"/>
    </source>
</evidence>
<keyword evidence="3" id="KW-0393">Immunoglobulin domain</keyword>
<dbReference type="GeneTree" id="ENSGT00990000211469"/>
<keyword evidence="5" id="KW-0732">Signal</keyword>
<keyword evidence="4" id="KW-1133">Transmembrane helix</keyword>
<organism evidence="7 8">
    <name type="scientific">Sparus aurata</name>
    <name type="common">Gilthead sea bream</name>
    <dbReference type="NCBI Taxonomy" id="8175"/>
    <lineage>
        <taxon>Eukaryota</taxon>
        <taxon>Metazoa</taxon>
        <taxon>Chordata</taxon>
        <taxon>Craniata</taxon>
        <taxon>Vertebrata</taxon>
        <taxon>Euteleostomi</taxon>
        <taxon>Actinopterygii</taxon>
        <taxon>Neopterygii</taxon>
        <taxon>Teleostei</taxon>
        <taxon>Neoteleostei</taxon>
        <taxon>Acanthomorphata</taxon>
        <taxon>Eupercaria</taxon>
        <taxon>Spariformes</taxon>
        <taxon>Sparidae</taxon>
        <taxon>Sparus</taxon>
    </lineage>
</organism>
<name>A0A671TQE2_SPAAU</name>
<dbReference type="GO" id="GO:0009897">
    <property type="term" value="C:external side of plasma membrane"/>
    <property type="evidence" value="ECO:0007669"/>
    <property type="project" value="TreeGrafter"/>
</dbReference>
<evidence type="ECO:0000256" key="3">
    <source>
        <dbReference type="ARBA" id="ARBA00023319"/>
    </source>
</evidence>
<dbReference type="Pfam" id="PF07686">
    <property type="entry name" value="V-set"/>
    <property type="match status" value="1"/>
</dbReference>
<evidence type="ECO:0000256" key="2">
    <source>
        <dbReference type="ARBA" id="ARBA00023136"/>
    </source>
</evidence>
<reference evidence="7" key="2">
    <citation type="submission" date="2025-08" db="UniProtKB">
        <authorList>
            <consortium name="Ensembl"/>
        </authorList>
    </citation>
    <scope>IDENTIFICATION</scope>
</reference>
<reference evidence="7" key="3">
    <citation type="submission" date="2025-09" db="UniProtKB">
        <authorList>
            <consortium name="Ensembl"/>
        </authorList>
    </citation>
    <scope>IDENTIFICATION</scope>
</reference>
<feature type="signal peptide" evidence="5">
    <location>
        <begin position="1"/>
        <end position="21"/>
    </location>
</feature>
<dbReference type="PANTHER" id="PTHR24100:SF151">
    <property type="entry name" value="ICOS LIGAND"/>
    <property type="match status" value="1"/>
</dbReference>
<dbReference type="InterPro" id="IPR013106">
    <property type="entry name" value="Ig_V-set"/>
</dbReference>
<dbReference type="Proteomes" id="UP000472265">
    <property type="component" value="Chromosome 10"/>
</dbReference>
<feature type="domain" description="Ig-like" evidence="6">
    <location>
        <begin position="4"/>
        <end position="122"/>
    </location>
</feature>
<keyword evidence="2 4" id="KW-0472">Membrane</keyword>
<sequence>MLLPQHLFLVISSCVFMLCLVKENHHIICPKSRVEATVGEDVTLDCYLHPQRDVTTEQFEWKFNKKERALVYRSKGFSATDQAKKFKNRASLGSNGSRTEGKIPLIIKNITKADEGTYSCSVGKRRRSCEIRLIIGKLPICVLDGSITASFINLFILDSLKSIILLILQSLTNPPPPKKKQNKNKTTINIFPIIFMCFALKIKVFPQALTPWQHMRLKGPIK</sequence>
<dbReference type="SUPFAM" id="SSF48726">
    <property type="entry name" value="Immunoglobulin"/>
    <property type="match status" value="1"/>
</dbReference>
<dbReference type="InterPro" id="IPR013783">
    <property type="entry name" value="Ig-like_fold"/>
</dbReference>
<dbReference type="InParanoid" id="A0A671TQE2"/>
<dbReference type="InterPro" id="IPR007110">
    <property type="entry name" value="Ig-like_dom"/>
</dbReference>
<keyword evidence="4" id="KW-0812">Transmembrane</keyword>
<dbReference type="SMART" id="SM00409">
    <property type="entry name" value="IG"/>
    <property type="match status" value="1"/>
</dbReference>
<proteinExistence type="predicted"/>
<evidence type="ECO:0000256" key="4">
    <source>
        <dbReference type="SAM" id="Phobius"/>
    </source>
</evidence>
<keyword evidence="8" id="KW-1185">Reference proteome</keyword>
<dbReference type="GO" id="GO:0005102">
    <property type="term" value="F:signaling receptor binding"/>
    <property type="evidence" value="ECO:0007669"/>
    <property type="project" value="TreeGrafter"/>
</dbReference>
<evidence type="ECO:0000259" key="6">
    <source>
        <dbReference type="PROSITE" id="PS50835"/>
    </source>
</evidence>
<dbReference type="InterPro" id="IPR036179">
    <property type="entry name" value="Ig-like_dom_sf"/>
</dbReference>
<comment type="subcellular location">
    <subcellularLocation>
        <location evidence="1">Membrane</location>
    </subcellularLocation>
</comment>
<dbReference type="GO" id="GO:0050852">
    <property type="term" value="P:T cell receptor signaling pathway"/>
    <property type="evidence" value="ECO:0007669"/>
    <property type="project" value="TreeGrafter"/>
</dbReference>
<evidence type="ECO:0000256" key="1">
    <source>
        <dbReference type="ARBA" id="ARBA00004370"/>
    </source>
</evidence>
<feature type="transmembrane region" description="Helical" evidence="4">
    <location>
        <begin position="147"/>
        <end position="168"/>
    </location>
</feature>
<feature type="transmembrane region" description="Helical" evidence="4">
    <location>
        <begin position="188"/>
        <end position="206"/>
    </location>
</feature>
<accession>A0A671TQE2</accession>
<dbReference type="Ensembl" id="ENSSAUT00010003903.1">
    <property type="protein sequence ID" value="ENSSAUP00010003611.1"/>
    <property type="gene ID" value="ENSSAUG00010001907.1"/>
</dbReference>
<dbReference type="AlphaFoldDB" id="A0A671TQE2"/>
<reference evidence="7" key="1">
    <citation type="submission" date="2021-04" db="EMBL/GenBank/DDBJ databases">
        <authorList>
            <consortium name="Wellcome Sanger Institute Data Sharing"/>
        </authorList>
    </citation>
    <scope>NUCLEOTIDE SEQUENCE [LARGE SCALE GENOMIC DNA]</scope>
</reference>
<protein>
    <recommendedName>
        <fullName evidence="6">Ig-like domain-containing protein</fullName>
    </recommendedName>
</protein>